<sequence length="1595" mass="174420">MPLTRYQIRNEYGLADPELYAAADKDDPEALLEGVAMAGLVGVLRQLGDLAEFAAEIFHDLHEEVMVTAARGHGLVVRVQQLEAEFPSIEKALLSQTNHSSFFTNAGVDWHPNLRSEQNLVTRGDLPRFVMDSYEECRGPPRLFLLDKFDVAGAGACLKRYTDPSFFKVEAASSGMATVEYQREKKTRKAKKKGSRWRNGETPEVIPASTKLHQLFLEERIENGYSDPARLVKLKRRQLNGSAIDSKGRKSYMEKFVETPSPEHKMVCETSVSPSLLKLTSENTSESGLRILEIGTVSSAEKSPLKESACSSPNDHEVVLKALMNGFNEGVASREIVKVPEPPLNDETVDIPSTVHDEAVEQLLSVNEEDKTEGSVNGYASDDVTSEVDNYMDALATMESEIETDNEYKPKNNLHLFNTQKHGTDFDANEENSELQAQLSDSQSVGNFSMSDDGNNSFKKNRSSFSCSDTPSSLVENTPSDCDGVSKVVPSTATGAEIADVPSNQLSVIDESLVTTSNELVVSHDTRIQGVHCSDVEDASSSVLLEDLNSIPVQLDPGTSLSTAPLMGSKIDEMPTEHIMLGSTLPSTDEKGVIHVDLPSVIPDVSSATNYDYTNTSESFPQNEDGDPNVTSDALPHFSNISELAFENTSRDNSMNGLFHTQHEDEDSKQNLPSASEEEKQFCSSALAEEACSANLLLTDSLPASSSYYSDVVESDNLISKVDDAVTAAVVNYEVLPPMVDSAQSTGSEETPSAMDSSQTQSLMGQQFSDSGENVHNVPVTAEMGVTYSKEKSYTEESSRVVDSEEICLSTSYMDAVDENPVSLGLLSNLPDYPGSDGHINSDDVVPEPVNGVDLSMPSVVVDDAVGDVNNVSCMSRDAVCSPSRDLTDLRESPLGSEDHLEKEVEFDEAVCSPSGDLTDLREYPLGSEDHLEKEVEFDEAVCSPSRDLTDLRESPFGSEDHLEKEVEFEEAVSPKYLMESEAQKQLGQLDVAPTNLDSNTCMSVPYDRSSSKIVNDVHDLSQNSLPVGDIGAVSTPLEMKDEESESKSPSQSNMLDYMEDAELLPTCNLPESNTVLEKSLKSQADQADVECLQSDDAMLHPETPSEESQLQSDQPDVKCLVDQVNSNSSVLSSEEVESLDLMDKEKCEHRESRISLHQDLNVSSESLQEKFPSQPSTSEFLPESVGQEVDNTKQAFNSSESVFPSFGLLHEPAQVDLGEMPPLPPLPPMQWRMGKSQHTSLMPQRLSVEPYHDLFSPIQPSKANERAQFEVPASQSGLQQPENLFLPLTIVENKKSVDISEPLASNLMLPTTYSLQLPEMVHDANGQFSHLAYGGTQSLNPFLTLPVTSNEKPGHSYLAFEGDMVQSGSNPFLPGPTTEYKTPTHDHVISEEAIQPPKQLALETTIDNKVNEQPLDSSGEQGTKHSSEEQGTKHSSEEQGTRFITSVQTSTLTDEQYQLSLPMTKGETAWSSGISTMALVTDFENGQANGSPTNKLPRPRNPLIDAVNAHGKSKLRKVTERVRPQIGPKLDERDSLLEQIRTKSFNLKPAATTRPSIQGPKTNLKVAAILEKANAIRQALAPSDEDDDDNWSDS</sequence>
<evidence type="ECO:0000256" key="1">
    <source>
        <dbReference type="ARBA" id="ARBA00006993"/>
    </source>
</evidence>
<dbReference type="PANTHER" id="PTHR12902:SF1">
    <property type="entry name" value="WISKOTT-ALDRICH SYNDROME PROTEIN FAMILY MEMBER"/>
    <property type="match status" value="1"/>
</dbReference>
<feature type="compositionally biased region" description="Polar residues" evidence="3">
    <location>
        <begin position="434"/>
        <end position="454"/>
    </location>
</feature>
<gene>
    <name evidence="6" type="primary">LOC107431257</name>
</gene>
<keyword evidence="5" id="KW-1185">Reference proteome</keyword>
<comment type="subcellular location">
    <subcellularLocation>
        <location evidence="2">Cytoplasm</location>
        <location evidence="2">Cytoskeleton</location>
    </subcellularLocation>
</comment>
<dbReference type="GeneID" id="107431257"/>
<feature type="compositionally biased region" description="Polar residues" evidence="3">
    <location>
        <begin position="742"/>
        <end position="774"/>
    </location>
</feature>
<dbReference type="PANTHER" id="PTHR12902">
    <property type="entry name" value="WASP-1"/>
    <property type="match status" value="1"/>
</dbReference>
<feature type="region of interest" description="Disordered" evidence="3">
    <location>
        <begin position="741"/>
        <end position="774"/>
    </location>
</feature>
<keyword evidence="2" id="KW-0009">Actin-binding</keyword>
<name>A0ABM3I332_ZIZJJ</name>
<dbReference type="InterPro" id="IPR028288">
    <property type="entry name" value="SCAR/WAVE_fam"/>
</dbReference>
<feature type="compositionally biased region" description="Basic and acidic residues" evidence="3">
    <location>
        <begin position="1423"/>
        <end position="1441"/>
    </location>
</feature>
<dbReference type="Proteomes" id="UP001652623">
    <property type="component" value="Chromosome 6"/>
</dbReference>
<feature type="compositionally biased region" description="Low complexity" evidence="3">
    <location>
        <begin position="455"/>
        <end position="468"/>
    </location>
</feature>
<feature type="domain" description="WH2" evidence="4">
    <location>
        <begin position="1533"/>
        <end position="1551"/>
    </location>
</feature>
<feature type="region of interest" description="Disordered" evidence="3">
    <location>
        <begin position="654"/>
        <end position="681"/>
    </location>
</feature>
<feature type="region of interest" description="Disordered" evidence="3">
    <location>
        <begin position="423"/>
        <end position="486"/>
    </location>
</feature>
<protein>
    <recommendedName>
        <fullName evidence="2">Protein SCAR</fullName>
    </recommendedName>
    <alternativeName>
        <fullName evidence="2">Protein WAVE</fullName>
    </alternativeName>
</protein>
<reference evidence="6" key="1">
    <citation type="submission" date="2025-08" db="UniProtKB">
        <authorList>
            <consortium name="RefSeq"/>
        </authorList>
    </citation>
    <scope>IDENTIFICATION</scope>
    <source>
        <tissue evidence="6">Seedling</tissue>
    </source>
</reference>
<accession>A0ABM3I332</accession>
<feature type="region of interest" description="Disordered" evidence="3">
    <location>
        <begin position="1151"/>
        <end position="1182"/>
    </location>
</feature>
<comment type="function">
    <text evidence="2">Involved in regulation of actin and microtubule organization. Part of a WAVE complex that activates the Arp2/3 complex.</text>
</comment>
<feature type="region of interest" description="Disordered" evidence="3">
    <location>
        <begin position="1412"/>
        <end position="1443"/>
    </location>
</feature>
<proteinExistence type="inferred from homology"/>
<keyword evidence="2" id="KW-0963">Cytoplasm</keyword>
<feature type="compositionally biased region" description="Polar residues" evidence="3">
    <location>
        <begin position="1159"/>
        <end position="1180"/>
    </location>
</feature>
<evidence type="ECO:0000259" key="4">
    <source>
        <dbReference type="PROSITE" id="PS51082"/>
    </source>
</evidence>
<dbReference type="Gene3D" id="1.20.5.340">
    <property type="match status" value="1"/>
</dbReference>
<keyword evidence="2" id="KW-0206">Cytoskeleton</keyword>
<dbReference type="Gene3D" id="6.10.280.150">
    <property type="match status" value="2"/>
</dbReference>
<evidence type="ECO:0000313" key="6">
    <source>
        <dbReference type="RefSeq" id="XP_048319636.2"/>
    </source>
</evidence>
<comment type="similarity">
    <text evidence="1 2">Belongs to the SCAR/WAVE family.</text>
</comment>
<evidence type="ECO:0000313" key="5">
    <source>
        <dbReference type="Proteomes" id="UP001652623"/>
    </source>
</evidence>
<organism evidence="5 6">
    <name type="scientific">Ziziphus jujuba</name>
    <name type="common">Chinese jujube</name>
    <name type="synonym">Ziziphus sativa</name>
    <dbReference type="NCBI Taxonomy" id="326968"/>
    <lineage>
        <taxon>Eukaryota</taxon>
        <taxon>Viridiplantae</taxon>
        <taxon>Streptophyta</taxon>
        <taxon>Embryophyta</taxon>
        <taxon>Tracheophyta</taxon>
        <taxon>Spermatophyta</taxon>
        <taxon>Magnoliopsida</taxon>
        <taxon>eudicotyledons</taxon>
        <taxon>Gunneridae</taxon>
        <taxon>Pentapetalae</taxon>
        <taxon>rosids</taxon>
        <taxon>fabids</taxon>
        <taxon>Rosales</taxon>
        <taxon>Rhamnaceae</taxon>
        <taxon>Paliureae</taxon>
        <taxon>Ziziphus</taxon>
    </lineage>
</organism>
<feature type="compositionally biased region" description="Polar residues" evidence="3">
    <location>
        <begin position="469"/>
        <end position="480"/>
    </location>
</feature>
<evidence type="ECO:0000256" key="2">
    <source>
        <dbReference type="RuleBase" id="RU367034"/>
    </source>
</evidence>
<evidence type="ECO:0000256" key="3">
    <source>
        <dbReference type="SAM" id="MobiDB-lite"/>
    </source>
</evidence>
<dbReference type="PROSITE" id="PS51082">
    <property type="entry name" value="WH2"/>
    <property type="match status" value="1"/>
</dbReference>
<dbReference type="InterPro" id="IPR003124">
    <property type="entry name" value="WH2_dom"/>
</dbReference>
<dbReference type="RefSeq" id="XP_048319636.2">
    <property type="nucleotide sequence ID" value="XM_048463679.2"/>
</dbReference>